<dbReference type="PANTHER" id="PTHR42733">
    <property type="entry name" value="DJ-1 PROTEIN"/>
    <property type="match status" value="1"/>
</dbReference>
<evidence type="ECO:0000313" key="3">
    <source>
        <dbReference type="EMBL" id="SDF84961.1"/>
    </source>
</evidence>
<reference evidence="3 4" key="1">
    <citation type="submission" date="2016-10" db="EMBL/GenBank/DDBJ databases">
        <authorList>
            <person name="Varghese N."/>
            <person name="Submissions S."/>
        </authorList>
    </citation>
    <scope>NUCLEOTIDE SEQUENCE [LARGE SCALE GENOMIC DNA]</scope>
    <source>
        <strain evidence="3 4">DSM 18839</strain>
    </source>
</reference>
<keyword evidence="4" id="KW-1185">Reference proteome</keyword>
<dbReference type="PROSITE" id="PS51276">
    <property type="entry name" value="PEPTIDASE_C56_PFPI"/>
    <property type="match status" value="1"/>
</dbReference>
<dbReference type="AlphaFoldDB" id="A0A8G2BI68"/>
<gene>
    <name evidence="3" type="ORF">SAMN05660686_02536</name>
</gene>
<dbReference type="Proteomes" id="UP000198615">
    <property type="component" value="Unassembled WGS sequence"/>
</dbReference>
<comment type="caution">
    <text evidence="3">The sequence shown here is derived from an EMBL/GenBank/DDBJ whole genome shotgun (WGS) entry which is preliminary data.</text>
</comment>
<dbReference type="PANTHER" id="PTHR42733:SF12">
    <property type="entry name" value="PROTEINASE"/>
    <property type="match status" value="1"/>
</dbReference>
<evidence type="ECO:0000313" key="4">
    <source>
        <dbReference type="Proteomes" id="UP000198615"/>
    </source>
</evidence>
<proteinExistence type="inferred from homology"/>
<dbReference type="InterPro" id="IPR029062">
    <property type="entry name" value="Class_I_gatase-like"/>
</dbReference>
<keyword evidence="3" id="KW-0378">Hydrolase</keyword>
<dbReference type="SUPFAM" id="SSF52317">
    <property type="entry name" value="Class I glutamine amidotransferase-like"/>
    <property type="match status" value="1"/>
</dbReference>
<keyword evidence="3" id="KW-0645">Protease</keyword>
<dbReference type="GO" id="GO:0006508">
    <property type="term" value="P:proteolysis"/>
    <property type="evidence" value="ECO:0007669"/>
    <property type="project" value="UniProtKB-KW"/>
</dbReference>
<name>A0A8G2BI68_9PROT</name>
<dbReference type="InterPro" id="IPR002818">
    <property type="entry name" value="DJ-1/PfpI"/>
</dbReference>
<evidence type="ECO:0000256" key="1">
    <source>
        <dbReference type="ARBA" id="ARBA00008542"/>
    </source>
</evidence>
<protein>
    <submittedName>
        <fullName evidence="3">Protease I</fullName>
    </submittedName>
</protein>
<accession>A0A8G2BI68</accession>
<dbReference type="CDD" id="cd03134">
    <property type="entry name" value="GATase1_PfpI_like"/>
    <property type="match status" value="1"/>
</dbReference>
<sequence>MPNIADAKIAILATHGFEKSELFEPKRRLEEAGAKVTVVSPETGAIKSWDEKDWGESVDVDMDLADAKAGDFDALVLPGGQINPDILRANPSAVALVKSFFDAGKTVAAICHGPWLLVEAGVIKGRNVTSYGSIQTDVKNAGGLWEDSEVVVDQGLITSRKPDDLKAFCEKIIEEVQEGRHERRAA</sequence>
<dbReference type="Gene3D" id="3.40.50.880">
    <property type="match status" value="1"/>
</dbReference>
<dbReference type="EMBL" id="FNBW01000007">
    <property type="protein sequence ID" value="SDF84961.1"/>
    <property type="molecule type" value="Genomic_DNA"/>
</dbReference>
<dbReference type="Pfam" id="PF01965">
    <property type="entry name" value="DJ-1_PfpI"/>
    <property type="match status" value="1"/>
</dbReference>
<dbReference type="RefSeq" id="WP_093150785.1">
    <property type="nucleotide sequence ID" value="NZ_FNBW01000007.1"/>
</dbReference>
<dbReference type="NCBIfam" id="TIGR01382">
    <property type="entry name" value="PfpI"/>
    <property type="match status" value="1"/>
</dbReference>
<feature type="domain" description="DJ-1/PfpI" evidence="2">
    <location>
        <begin position="8"/>
        <end position="175"/>
    </location>
</feature>
<dbReference type="OrthoDB" id="9792284at2"/>
<organism evidence="3 4">
    <name type="scientific">Thalassobaculum litoreum DSM 18839</name>
    <dbReference type="NCBI Taxonomy" id="1123362"/>
    <lineage>
        <taxon>Bacteria</taxon>
        <taxon>Pseudomonadati</taxon>
        <taxon>Pseudomonadota</taxon>
        <taxon>Alphaproteobacteria</taxon>
        <taxon>Rhodospirillales</taxon>
        <taxon>Thalassobaculaceae</taxon>
        <taxon>Thalassobaculum</taxon>
    </lineage>
</organism>
<comment type="similarity">
    <text evidence="1">Belongs to the peptidase C56 family.</text>
</comment>
<dbReference type="InterPro" id="IPR006286">
    <property type="entry name" value="C56_PfpI-like"/>
</dbReference>
<evidence type="ECO:0000259" key="2">
    <source>
        <dbReference type="Pfam" id="PF01965"/>
    </source>
</evidence>
<dbReference type="GO" id="GO:0008233">
    <property type="term" value="F:peptidase activity"/>
    <property type="evidence" value="ECO:0007669"/>
    <property type="project" value="UniProtKB-KW"/>
</dbReference>